<dbReference type="InterPro" id="IPR040044">
    <property type="entry name" value="SRR1L"/>
</dbReference>
<dbReference type="AlphaFoldDB" id="A0A087T9A5"/>
<dbReference type="GO" id="GO:0005634">
    <property type="term" value="C:nucleus"/>
    <property type="evidence" value="ECO:0007669"/>
    <property type="project" value="TreeGrafter"/>
</dbReference>
<dbReference type="OMA" id="PRNICIF"/>
<organism evidence="3 4">
    <name type="scientific">Stegodyphus mimosarum</name>
    <name type="common">African social velvet spider</name>
    <dbReference type="NCBI Taxonomy" id="407821"/>
    <lineage>
        <taxon>Eukaryota</taxon>
        <taxon>Metazoa</taxon>
        <taxon>Ecdysozoa</taxon>
        <taxon>Arthropoda</taxon>
        <taxon>Chelicerata</taxon>
        <taxon>Arachnida</taxon>
        <taxon>Araneae</taxon>
        <taxon>Araneomorphae</taxon>
        <taxon>Entelegynae</taxon>
        <taxon>Eresoidea</taxon>
        <taxon>Eresidae</taxon>
        <taxon>Stegodyphus</taxon>
    </lineage>
</organism>
<proteinExistence type="inferred from homology"/>
<accession>A0A087T9A5</accession>
<gene>
    <name evidence="3" type="ORF">X975_18300</name>
</gene>
<evidence type="ECO:0000313" key="3">
    <source>
        <dbReference type="EMBL" id="KFM61694.1"/>
    </source>
</evidence>
<keyword evidence="4" id="KW-1185">Reference proteome</keyword>
<dbReference type="Proteomes" id="UP000054359">
    <property type="component" value="Unassembled WGS sequence"/>
</dbReference>
<sequence length="291" mass="33680">MVIMKSLKETSSEGYTYVTSKRRRNRRYKGHPGPVKSDVASKQSFTKDLMDEIQNELKCSQFFINFKQNLLSVIEESRKSSELSSNTLDSSDFIKSANNENINSIKGTDIVCYGLGKFFSCPIARYQLGFLTALQHDLQTENVYIYDPQFSTEENTFLENLGFEIIKINEQAVRSVNCKTIFFMPHCELPLYNNLLWSNWNVNSLLKLIIIGNSFHSYDCRTKLEKKAKYVYLANSFLNEIKIANDFRFTDVFNDLSIHYFKSEALSDVPADVWSQAEKPEYSDEELIKLI</sequence>
<dbReference type="Pfam" id="PF07985">
    <property type="entry name" value="SRR1"/>
    <property type="match status" value="1"/>
</dbReference>
<feature type="domain" description="SRR1-like" evidence="2">
    <location>
        <begin position="104"/>
        <end position="260"/>
    </location>
</feature>
<dbReference type="EMBL" id="KK114085">
    <property type="protein sequence ID" value="KFM61694.1"/>
    <property type="molecule type" value="Genomic_DNA"/>
</dbReference>
<comment type="similarity">
    <text evidence="1">Belongs to the SRR1 family.</text>
</comment>
<dbReference type="InterPro" id="IPR012942">
    <property type="entry name" value="SRR1-like"/>
</dbReference>
<dbReference type="OrthoDB" id="551431at2759"/>
<evidence type="ECO:0000256" key="1">
    <source>
        <dbReference type="ARBA" id="ARBA00009856"/>
    </source>
</evidence>
<protein>
    <submittedName>
        <fullName evidence="3">SRR1-like protein</fullName>
    </submittedName>
</protein>
<evidence type="ECO:0000259" key="2">
    <source>
        <dbReference type="Pfam" id="PF07985"/>
    </source>
</evidence>
<dbReference type="PANTHER" id="PTHR28626:SF3">
    <property type="entry name" value="SRR1-LIKE PROTEIN"/>
    <property type="match status" value="1"/>
</dbReference>
<name>A0A087T9A5_STEMI</name>
<evidence type="ECO:0000313" key="4">
    <source>
        <dbReference type="Proteomes" id="UP000054359"/>
    </source>
</evidence>
<reference evidence="3 4" key="1">
    <citation type="submission" date="2013-11" db="EMBL/GenBank/DDBJ databases">
        <title>Genome sequencing of Stegodyphus mimosarum.</title>
        <authorList>
            <person name="Bechsgaard J."/>
        </authorList>
    </citation>
    <scope>NUCLEOTIDE SEQUENCE [LARGE SCALE GENOMIC DNA]</scope>
</reference>
<dbReference type="PANTHER" id="PTHR28626">
    <property type="entry name" value="SRR1-LIKE PROTEIN"/>
    <property type="match status" value="1"/>
</dbReference>
<feature type="non-terminal residue" evidence="3">
    <location>
        <position position="291"/>
    </location>
</feature>
<dbReference type="GO" id="GO:0005737">
    <property type="term" value="C:cytoplasm"/>
    <property type="evidence" value="ECO:0007669"/>
    <property type="project" value="TreeGrafter"/>
</dbReference>